<dbReference type="GO" id="GO:0003677">
    <property type="term" value="F:DNA binding"/>
    <property type="evidence" value="ECO:0007669"/>
    <property type="project" value="InterPro"/>
</dbReference>
<dbReference type="Pfam" id="PF01609">
    <property type="entry name" value="DDE_Tnp_1"/>
    <property type="match status" value="1"/>
</dbReference>
<name>A0A6L3B5I2_AZOBR</name>
<reference evidence="3 4" key="1">
    <citation type="submission" date="2018-07" db="EMBL/GenBank/DDBJ databases">
        <title>Genome sequence of Roseomonas fauriae ATCC 49958.</title>
        <authorList>
            <person name="Sant'Anna F.H."/>
            <person name="Baldani J.I."/>
            <person name="Zilli J.E."/>
            <person name="Reis V.M."/>
            <person name="Hartmann A."/>
            <person name="Cruz L."/>
            <person name="de Souza E.M."/>
            <person name="de Oliveira Pedrosa F."/>
            <person name="Passaglia L.M.P."/>
        </authorList>
    </citation>
    <scope>NUCLEOTIDE SEQUENCE [LARGE SCALE GENOMIC DNA]</scope>
    <source>
        <strain evidence="3 4">ATCC 49958</strain>
    </source>
</reference>
<dbReference type="PANTHER" id="PTHR30007:SF1">
    <property type="entry name" value="BLR1914 PROTEIN"/>
    <property type="match status" value="1"/>
</dbReference>
<evidence type="ECO:0000259" key="2">
    <source>
        <dbReference type="Pfam" id="PF01609"/>
    </source>
</evidence>
<dbReference type="AlphaFoldDB" id="A0A6L3B5I2"/>
<feature type="region of interest" description="Disordered" evidence="1">
    <location>
        <begin position="1"/>
        <end position="37"/>
    </location>
</feature>
<protein>
    <submittedName>
        <fullName evidence="3">IS5 family transposase</fullName>
    </submittedName>
</protein>
<dbReference type="GO" id="GO:0006313">
    <property type="term" value="P:DNA transposition"/>
    <property type="evidence" value="ECO:0007669"/>
    <property type="project" value="InterPro"/>
</dbReference>
<accession>A0A6L3B5I2</accession>
<dbReference type="NCBIfam" id="NF033580">
    <property type="entry name" value="transpos_IS5_3"/>
    <property type="match status" value="1"/>
</dbReference>
<organism evidence="3 4">
    <name type="scientific">Azospirillum brasilense</name>
    <dbReference type="NCBI Taxonomy" id="192"/>
    <lineage>
        <taxon>Bacteria</taxon>
        <taxon>Pseudomonadati</taxon>
        <taxon>Pseudomonadota</taxon>
        <taxon>Alphaproteobacteria</taxon>
        <taxon>Rhodospirillales</taxon>
        <taxon>Azospirillaceae</taxon>
        <taxon>Azospirillum</taxon>
    </lineage>
</organism>
<dbReference type="PANTHER" id="PTHR30007">
    <property type="entry name" value="PHP DOMAIN PROTEIN"/>
    <property type="match status" value="1"/>
</dbReference>
<dbReference type="Proteomes" id="UP000476837">
    <property type="component" value="Unassembled WGS sequence"/>
</dbReference>
<feature type="compositionally biased region" description="Basic residues" evidence="1">
    <location>
        <begin position="1"/>
        <end position="22"/>
    </location>
</feature>
<feature type="compositionally biased region" description="Basic and acidic residues" evidence="1">
    <location>
        <begin position="23"/>
        <end position="34"/>
    </location>
</feature>
<dbReference type="EMBL" id="QOKV01000001">
    <property type="protein sequence ID" value="KAA0688199.1"/>
    <property type="molecule type" value="Genomic_DNA"/>
</dbReference>
<evidence type="ECO:0000313" key="3">
    <source>
        <dbReference type="EMBL" id="KAA0688199.1"/>
    </source>
</evidence>
<gene>
    <name evidence="3" type="ORF">DS837_00170</name>
</gene>
<dbReference type="GO" id="GO:0004803">
    <property type="term" value="F:transposase activity"/>
    <property type="evidence" value="ECO:0007669"/>
    <property type="project" value="InterPro"/>
</dbReference>
<proteinExistence type="predicted"/>
<evidence type="ECO:0000313" key="4">
    <source>
        <dbReference type="Proteomes" id="UP000476837"/>
    </source>
</evidence>
<sequence>MGCLVRGRHQHPCHPGRHRRPKRGDAHEPDDHALGRSRGGFGSKIHLVTDGTGLALAVLLTGGQAAEVPCLQALLAAVRSDRSPAYLIGDRAYSSRAARTWLRMQHIRPVIPFRADQKRSWHCRTLRFNRQLYRRRNVVERCVGWLKHCRNLASRSDKELCGKVGDDGLKKAAYRGG</sequence>
<feature type="domain" description="Transposase IS4-like" evidence="2">
    <location>
        <begin position="35"/>
        <end position="156"/>
    </location>
</feature>
<evidence type="ECO:0000256" key="1">
    <source>
        <dbReference type="SAM" id="MobiDB-lite"/>
    </source>
</evidence>
<dbReference type="InterPro" id="IPR002559">
    <property type="entry name" value="Transposase_11"/>
</dbReference>
<comment type="caution">
    <text evidence="3">The sequence shown here is derived from an EMBL/GenBank/DDBJ whole genome shotgun (WGS) entry which is preliminary data.</text>
</comment>